<keyword evidence="9" id="KW-0472">Membrane</keyword>
<dbReference type="Gene3D" id="2.70.170.10">
    <property type="entry name" value="Neurotransmitter-gated ion-channel ligand-binding domain"/>
    <property type="match status" value="1"/>
</dbReference>
<dbReference type="InterPro" id="IPR006028">
    <property type="entry name" value="GABAA/Glycine_rcpt"/>
</dbReference>
<dbReference type="PRINTS" id="PR00253">
    <property type="entry name" value="GABAARECEPTR"/>
</dbReference>
<dbReference type="OrthoDB" id="8175758at2759"/>
<dbReference type="SUPFAM" id="SSF90112">
    <property type="entry name" value="Neurotransmitter-gated ion-channel transmembrane pore"/>
    <property type="match status" value="1"/>
</dbReference>
<dbReference type="InterPro" id="IPR006201">
    <property type="entry name" value="Neur_channel"/>
</dbReference>
<dbReference type="PROSITE" id="PS00236">
    <property type="entry name" value="NEUROTR_ION_CHANNEL"/>
    <property type="match status" value="1"/>
</dbReference>
<keyword evidence="8" id="KW-0406">Ion transport</keyword>
<keyword evidence="7" id="KW-1133">Transmembrane helix</keyword>
<dbReference type="InterPro" id="IPR006202">
    <property type="entry name" value="Neur_chan_lig-bd"/>
</dbReference>
<keyword evidence="5" id="KW-0812">Transmembrane</keyword>
<evidence type="ECO:0000256" key="7">
    <source>
        <dbReference type="ARBA" id="ARBA00022989"/>
    </source>
</evidence>
<dbReference type="InterPro" id="IPR006029">
    <property type="entry name" value="Neurotrans-gated_channel_TM"/>
</dbReference>
<dbReference type="InterPro" id="IPR036719">
    <property type="entry name" value="Neuro-gated_channel_TM_sf"/>
</dbReference>
<accession>A0A7R8WKR2</accession>
<evidence type="ECO:0000256" key="5">
    <source>
        <dbReference type="ARBA" id="ARBA00022692"/>
    </source>
</evidence>
<evidence type="ECO:0000256" key="3">
    <source>
        <dbReference type="ARBA" id="ARBA00022448"/>
    </source>
</evidence>
<keyword evidence="3" id="KW-0813">Transport</keyword>
<evidence type="ECO:0000256" key="6">
    <source>
        <dbReference type="ARBA" id="ARBA00022729"/>
    </source>
</evidence>
<evidence type="ECO:0000313" key="11">
    <source>
        <dbReference type="EMBL" id="CAD7230829.1"/>
    </source>
</evidence>
<dbReference type="InterPro" id="IPR038050">
    <property type="entry name" value="Neuro_actylchol_rec"/>
</dbReference>
<dbReference type="GO" id="GO:0005230">
    <property type="term" value="F:extracellular ligand-gated monoatomic ion channel activity"/>
    <property type="evidence" value="ECO:0007669"/>
    <property type="project" value="InterPro"/>
</dbReference>
<dbReference type="GO" id="GO:0005254">
    <property type="term" value="F:chloride channel activity"/>
    <property type="evidence" value="ECO:0007669"/>
    <property type="project" value="UniProtKB-ARBA"/>
</dbReference>
<dbReference type="InterPro" id="IPR036734">
    <property type="entry name" value="Neur_chan_lig-bd_sf"/>
</dbReference>
<dbReference type="Pfam" id="PF02931">
    <property type="entry name" value="Neur_chan_LBD"/>
    <property type="match status" value="1"/>
</dbReference>
<gene>
    <name evidence="11" type="ORF">CTOB1V02_LOCUS8685</name>
</gene>
<dbReference type="InterPro" id="IPR018000">
    <property type="entry name" value="Neurotransmitter_ion_chnl_CS"/>
</dbReference>
<dbReference type="GO" id="GO:0004888">
    <property type="term" value="F:transmembrane signaling receptor activity"/>
    <property type="evidence" value="ECO:0007669"/>
    <property type="project" value="InterPro"/>
</dbReference>
<dbReference type="AlphaFoldDB" id="A0A7R8WKR2"/>
<evidence type="ECO:0000256" key="9">
    <source>
        <dbReference type="ARBA" id="ARBA00023136"/>
    </source>
</evidence>
<evidence type="ECO:0000256" key="10">
    <source>
        <dbReference type="ARBA" id="ARBA00023303"/>
    </source>
</evidence>
<dbReference type="CDD" id="cd19049">
    <property type="entry name" value="LGIC_TM_anion"/>
    <property type="match status" value="1"/>
</dbReference>
<dbReference type="GO" id="GO:0099095">
    <property type="term" value="F:ligand-gated monoatomic anion channel activity"/>
    <property type="evidence" value="ECO:0007669"/>
    <property type="project" value="UniProtKB-ARBA"/>
</dbReference>
<keyword evidence="4" id="KW-1003">Cell membrane</keyword>
<dbReference type="Gene3D" id="1.20.58.390">
    <property type="entry name" value="Neurotransmitter-gated ion-channel transmembrane domain"/>
    <property type="match status" value="1"/>
</dbReference>
<organism evidence="11">
    <name type="scientific">Cyprideis torosa</name>
    <dbReference type="NCBI Taxonomy" id="163714"/>
    <lineage>
        <taxon>Eukaryota</taxon>
        <taxon>Metazoa</taxon>
        <taxon>Ecdysozoa</taxon>
        <taxon>Arthropoda</taxon>
        <taxon>Crustacea</taxon>
        <taxon>Oligostraca</taxon>
        <taxon>Ostracoda</taxon>
        <taxon>Podocopa</taxon>
        <taxon>Podocopida</taxon>
        <taxon>Cytherocopina</taxon>
        <taxon>Cytheroidea</taxon>
        <taxon>Cytherideidae</taxon>
        <taxon>Cyprideis</taxon>
    </lineage>
</organism>
<evidence type="ECO:0000256" key="4">
    <source>
        <dbReference type="ARBA" id="ARBA00022475"/>
    </source>
</evidence>
<dbReference type="PANTHER" id="PTHR18945">
    <property type="entry name" value="NEUROTRANSMITTER GATED ION CHANNEL"/>
    <property type="match status" value="1"/>
</dbReference>
<dbReference type="Pfam" id="PF02932">
    <property type="entry name" value="Neur_chan_memb"/>
    <property type="match status" value="1"/>
</dbReference>
<proteinExistence type="predicted"/>
<dbReference type="EMBL" id="OB662993">
    <property type="protein sequence ID" value="CAD7230829.1"/>
    <property type="molecule type" value="Genomic_DNA"/>
</dbReference>
<reference evidence="11" key="1">
    <citation type="submission" date="2020-11" db="EMBL/GenBank/DDBJ databases">
        <authorList>
            <person name="Tran Van P."/>
        </authorList>
    </citation>
    <scope>NUCLEOTIDE SEQUENCE</scope>
</reference>
<dbReference type="SUPFAM" id="SSF63712">
    <property type="entry name" value="Nicotinic receptor ligand binding domain-like"/>
    <property type="match status" value="1"/>
</dbReference>
<name>A0A7R8WKR2_9CRUS</name>
<evidence type="ECO:0000256" key="8">
    <source>
        <dbReference type="ARBA" id="ARBA00023065"/>
    </source>
</evidence>
<evidence type="ECO:0000256" key="2">
    <source>
        <dbReference type="ARBA" id="ARBA00004236"/>
    </source>
</evidence>
<dbReference type="GO" id="GO:0005886">
    <property type="term" value="C:plasma membrane"/>
    <property type="evidence" value="ECO:0007669"/>
    <property type="project" value="UniProtKB-SubCell"/>
</dbReference>
<comment type="subcellular location">
    <subcellularLocation>
        <location evidence="2">Cell membrane</location>
    </subcellularLocation>
    <subcellularLocation>
        <location evidence="1">Membrane</location>
        <topology evidence="1">Multi-pass membrane protein</topology>
    </subcellularLocation>
</comment>
<sequence length="317" mass="36403">MIRYMIRLYVLLACQMDFRQYPYDVQICPLIIESFSNPNDVVKFAWEMPSEVSCHNNDDNNCSPVRLDQGVKLLQYALAPMVYSVGTARYDEKQGIYTQLKAEFRFSRQLIHHLFQTYVPSTLIVCLAWFSFFMGLDAIPGRATLLVGSMLTLVTMFANSQTFPPATYVKGMDIWMMACLLFKFVAIAEFITVKRLKEMYDDYMKGIAGDVITVAKIGKRSKEIIGLVDSASGRNIIPILCLKKEFPEARWKYSNVKLKGFSGEKIQVLGSTEFWMKHEGKEERIEFIVTKKGSTYSLWTRSDSEIQLVGGYEENKF</sequence>
<keyword evidence="10" id="KW-0407">Ion channel</keyword>
<keyword evidence="6" id="KW-0732">Signal</keyword>
<evidence type="ECO:0000256" key="1">
    <source>
        <dbReference type="ARBA" id="ARBA00004141"/>
    </source>
</evidence>
<protein>
    <submittedName>
        <fullName evidence="11">Uncharacterized protein</fullName>
    </submittedName>
</protein>